<comment type="subcellular location">
    <subcellularLocation>
        <location evidence="1">Cell envelope</location>
    </subcellularLocation>
</comment>
<feature type="region of interest" description="Disordered" evidence="2">
    <location>
        <begin position="1"/>
        <end position="37"/>
    </location>
</feature>
<comment type="caution">
    <text evidence="4">The sequence shown here is derived from an EMBL/GenBank/DDBJ whole genome shotgun (WGS) entry which is preliminary data.</text>
</comment>
<name>A0A5C6ULR4_9SPHN</name>
<protein>
    <submittedName>
        <fullName evidence="4">Heparinase</fullName>
    </submittedName>
</protein>
<evidence type="ECO:0000313" key="5">
    <source>
        <dbReference type="Proteomes" id="UP000321129"/>
    </source>
</evidence>
<dbReference type="EMBL" id="VOPY01000001">
    <property type="protein sequence ID" value="TXC73490.1"/>
    <property type="molecule type" value="Genomic_DNA"/>
</dbReference>
<dbReference type="Proteomes" id="UP000321129">
    <property type="component" value="Unassembled WGS sequence"/>
</dbReference>
<dbReference type="RefSeq" id="WP_147121327.1">
    <property type="nucleotide sequence ID" value="NZ_VOPY01000001.1"/>
</dbReference>
<sequence length="608" mass="65106">MSDASGGDRRGDPPSDATEADAIDANTSNDANSIDANSIDANSIDEGRRLIRLSGDRGQSLATRLAHQFYRLTWRTPLHKMRLKGRYPLKLLAVPHDPLPGDPSAGKAIRAGHFLFRGLKAPLKGIDFASPGVTPPFAHYIHGFAWLRDLAAVAPREEAAPIAERLTRKWLAAHGTHVTEPTWTSDVAAWRILFWTAYAPLILSSRDIVYRSAVLNHIARAARHLDQTAHRGRPGVPQLVAWCGVVAAALLIPGGEPRRIFGEDGLKKSLEAAFYGDGGAVSRSPHAQIEAISALTMLSRTYDARRIDPPAFIGEMLALAVPALTGLAHNDGGLGSWQGGGATRAETVRAVVEASGVRARPLKQARDWGYQRLTAKKTVLLVDAAPPPVARLTDAGCASTLAFELSDGDQRIVVNCGGAALAGALIPQSLAQGLRTTAAHSTLVLADRNSTAILGDGTLGKGVAEVEIERQEIDNGTRLEIGHDGYAKRLGFHHRRLLILSDTGRELRGEDLLLPVGRRKRPGETPFVIRFHLGRGISPTITADGLGALLRLPDGPLWQFRASAGKLAIEDSLWVDGNGRPHPTQQLSLSDATGPGGTSIGWLFKHMG</sequence>
<dbReference type="GO" id="GO:0016829">
    <property type="term" value="F:lyase activity"/>
    <property type="evidence" value="ECO:0007669"/>
    <property type="project" value="InterPro"/>
</dbReference>
<dbReference type="Pfam" id="PF07940">
    <property type="entry name" value="Hepar_II_III_C"/>
    <property type="match status" value="1"/>
</dbReference>
<dbReference type="OrthoDB" id="9787373at2"/>
<evidence type="ECO:0000256" key="1">
    <source>
        <dbReference type="ARBA" id="ARBA00004196"/>
    </source>
</evidence>
<dbReference type="InterPro" id="IPR012480">
    <property type="entry name" value="Hepar_II_III_C"/>
</dbReference>
<evidence type="ECO:0000313" key="4">
    <source>
        <dbReference type="EMBL" id="TXC73490.1"/>
    </source>
</evidence>
<feature type="compositionally biased region" description="Basic and acidic residues" evidence="2">
    <location>
        <begin position="1"/>
        <end position="13"/>
    </location>
</feature>
<evidence type="ECO:0000259" key="3">
    <source>
        <dbReference type="Pfam" id="PF07940"/>
    </source>
</evidence>
<dbReference type="GO" id="GO:0030313">
    <property type="term" value="C:cell envelope"/>
    <property type="evidence" value="ECO:0007669"/>
    <property type="project" value="UniProtKB-SubCell"/>
</dbReference>
<reference evidence="4 5" key="1">
    <citation type="submission" date="2019-08" db="EMBL/GenBank/DDBJ databases">
        <title>Sphingorhabdus soil sp. nov., isolated from arctic soil.</title>
        <authorList>
            <person name="Liu Y."/>
        </authorList>
    </citation>
    <scope>NUCLEOTIDE SEQUENCE [LARGE SCALE GENOMIC DNA]</scope>
    <source>
        <strain evidence="4 5">D-2Q-5-6</strain>
    </source>
</reference>
<dbReference type="Gene3D" id="1.50.10.100">
    <property type="entry name" value="Chondroitin AC/alginate lyase"/>
    <property type="match status" value="1"/>
</dbReference>
<gene>
    <name evidence="4" type="ORF">FSZ31_01695</name>
</gene>
<accession>A0A5C6ULR4</accession>
<dbReference type="AlphaFoldDB" id="A0A5C6ULR4"/>
<dbReference type="Gene3D" id="2.70.98.70">
    <property type="match status" value="1"/>
</dbReference>
<keyword evidence="5" id="KW-1185">Reference proteome</keyword>
<evidence type="ECO:0000256" key="2">
    <source>
        <dbReference type="SAM" id="MobiDB-lite"/>
    </source>
</evidence>
<dbReference type="InterPro" id="IPR008929">
    <property type="entry name" value="Chondroitin_lyas"/>
</dbReference>
<organism evidence="4 5">
    <name type="scientific">Flavisphingopyxis soli</name>
    <dbReference type="NCBI Taxonomy" id="2601267"/>
    <lineage>
        <taxon>Bacteria</taxon>
        <taxon>Pseudomonadati</taxon>
        <taxon>Pseudomonadota</taxon>
        <taxon>Alphaproteobacteria</taxon>
        <taxon>Sphingomonadales</taxon>
        <taxon>Sphingopyxidaceae</taxon>
        <taxon>Flavisphingopyxis</taxon>
    </lineage>
</organism>
<dbReference type="SUPFAM" id="SSF48230">
    <property type="entry name" value="Chondroitin AC/alginate lyase"/>
    <property type="match status" value="1"/>
</dbReference>
<feature type="compositionally biased region" description="Polar residues" evidence="2">
    <location>
        <begin position="25"/>
        <end position="37"/>
    </location>
</feature>
<feature type="domain" description="Heparinase II/III-like C-terminal" evidence="3">
    <location>
        <begin position="359"/>
        <end position="602"/>
    </location>
</feature>
<proteinExistence type="predicted"/>